<evidence type="ECO:0000259" key="5">
    <source>
        <dbReference type="PROSITE" id="PS51352"/>
    </source>
</evidence>
<keyword evidence="7" id="KW-1185">Reference proteome</keyword>
<dbReference type="InterPro" id="IPR050553">
    <property type="entry name" value="Thioredoxin_ResA/DsbE_sf"/>
</dbReference>
<evidence type="ECO:0000313" key="6">
    <source>
        <dbReference type="EMBL" id="GGH04144.1"/>
    </source>
</evidence>
<dbReference type="GO" id="GO:0030313">
    <property type="term" value="C:cell envelope"/>
    <property type="evidence" value="ECO:0007669"/>
    <property type="project" value="UniProtKB-SubCell"/>
</dbReference>
<dbReference type="InterPro" id="IPR013766">
    <property type="entry name" value="Thioredoxin_domain"/>
</dbReference>
<dbReference type="InterPro" id="IPR017937">
    <property type="entry name" value="Thioredoxin_CS"/>
</dbReference>
<accession>A0A917I1R5</accession>
<dbReference type="PANTHER" id="PTHR42852:SF6">
    <property type="entry name" value="THIOL:DISULFIDE INTERCHANGE PROTEIN DSBE"/>
    <property type="match status" value="1"/>
</dbReference>
<dbReference type="PROSITE" id="PS51257">
    <property type="entry name" value="PROKAR_LIPOPROTEIN"/>
    <property type="match status" value="1"/>
</dbReference>
<evidence type="ECO:0000256" key="1">
    <source>
        <dbReference type="ARBA" id="ARBA00004196"/>
    </source>
</evidence>
<dbReference type="CDD" id="cd02966">
    <property type="entry name" value="TlpA_like_family"/>
    <property type="match status" value="1"/>
</dbReference>
<dbReference type="SUPFAM" id="SSF52833">
    <property type="entry name" value="Thioredoxin-like"/>
    <property type="match status" value="1"/>
</dbReference>
<evidence type="ECO:0000313" key="7">
    <source>
        <dbReference type="Proteomes" id="UP000633278"/>
    </source>
</evidence>
<dbReference type="Proteomes" id="UP000633278">
    <property type="component" value="Unassembled WGS sequence"/>
</dbReference>
<reference evidence="6" key="1">
    <citation type="journal article" date="2014" name="Int. J. Syst. Evol. Microbiol.">
        <title>Complete genome sequence of Corynebacterium casei LMG S-19264T (=DSM 44701T), isolated from a smear-ripened cheese.</title>
        <authorList>
            <consortium name="US DOE Joint Genome Institute (JGI-PGF)"/>
            <person name="Walter F."/>
            <person name="Albersmeier A."/>
            <person name="Kalinowski J."/>
            <person name="Ruckert C."/>
        </authorList>
    </citation>
    <scope>NUCLEOTIDE SEQUENCE</scope>
    <source>
        <strain evidence="6">CGMCC 1.15763</strain>
    </source>
</reference>
<comment type="subcellular location">
    <subcellularLocation>
        <location evidence="1">Cell envelope</location>
    </subcellularLocation>
</comment>
<dbReference type="Gene3D" id="3.40.30.10">
    <property type="entry name" value="Glutaredoxin"/>
    <property type="match status" value="1"/>
</dbReference>
<dbReference type="GO" id="GO:0017004">
    <property type="term" value="P:cytochrome complex assembly"/>
    <property type="evidence" value="ECO:0007669"/>
    <property type="project" value="UniProtKB-KW"/>
</dbReference>
<dbReference type="Pfam" id="PF08534">
    <property type="entry name" value="Redoxin"/>
    <property type="match status" value="1"/>
</dbReference>
<keyword evidence="3" id="KW-1015">Disulfide bond</keyword>
<proteinExistence type="predicted"/>
<dbReference type="RefSeq" id="WP_188599610.1">
    <property type="nucleotide sequence ID" value="NZ_BMJW01000004.1"/>
</dbReference>
<reference evidence="6" key="2">
    <citation type="submission" date="2020-09" db="EMBL/GenBank/DDBJ databases">
        <authorList>
            <person name="Sun Q."/>
            <person name="Zhou Y."/>
        </authorList>
    </citation>
    <scope>NUCLEOTIDE SEQUENCE</scope>
    <source>
        <strain evidence="6">CGMCC 1.15763</strain>
    </source>
</reference>
<dbReference type="PROSITE" id="PS51352">
    <property type="entry name" value="THIOREDOXIN_2"/>
    <property type="match status" value="1"/>
</dbReference>
<sequence length="451" mass="53391">MKKKIILLLILASLTYSCEEKGTEWSTIQISGKINTQGVDEVKFYPFENLTDDYTLMQTSKVINNNFKFSYTLNKDKMALLILNKKRYYIYVEPQKNIELEINSDYSITFKNEKEKNNLVYSEYLSKHSANLNFKLPVKKFTNQIDSLERKKITFIKNNKNRISNNFYNFLENYTIYNSAKEKIYYARRYNPELIKKENNYFDFLKKIEIQDESLINNYGYLNFVDNYINYLYLDKIWNKKVEYKNDYIEKYYLAKTHLKGNVLEQILTENLVLGISHKIEKEKFNSILNEFLSGENSGNLKNLIKNRISKFENSKLSVGKTLPNFELIDNNDQKLLLSNFKKKYLIIDFWASWCGPCRASIPKMIEISKKHKENSNFAFISIDSNKENWKKAKNQLKIPIPNFIIDKEVQKIFGFDKAVSIPYYLVLDNNGKVILRNPSVNEIETFLNEN</sequence>
<organism evidence="6 7">
    <name type="scientific">Polaribacter pacificus</name>
    <dbReference type="NCBI Taxonomy" id="1775173"/>
    <lineage>
        <taxon>Bacteria</taxon>
        <taxon>Pseudomonadati</taxon>
        <taxon>Bacteroidota</taxon>
        <taxon>Flavobacteriia</taxon>
        <taxon>Flavobacteriales</taxon>
        <taxon>Flavobacteriaceae</taxon>
    </lineage>
</organism>
<evidence type="ECO:0000256" key="2">
    <source>
        <dbReference type="ARBA" id="ARBA00022748"/>
    </source>
</evidence>
<keyword evidence="4" id="KW-0676">Redox-active center</keyword>
<name>A0A917I1R5_9FLAO</name>
<dbReference type="PANTHER" id="PTHR42852">
    <property type="entry name" value="THIOL:DISULFIDE INTERCHANGE PROTEIN DSBE"/>
    <property type="match status" value="1"/>
</dbReference>
<evidence type="ECO:0000256" key="3">
    <source>
        <dbReference type="ARBA" id="ARBA00023157"/>
    </source>
</evidence>
<dbReference type="PROSITE" id="PS00194">
    <property type="entry name" value="THIOREDOXIN_1"/>
    <property type="match status" value="1"/>
</dbReference>
<dbReference type="InterPro" id="IPR013740">
    <property type="entry name" value="Redoxin"/>
</dbReference>
<protein>
    <recommendedName>
        <fullName evidence="5">Thioredoxin domain-containing protein</fullName>
    </recommendedName>
</protein>
<feature type="domain" description="Thioredoxin" evidence="5">
    <location>
        <begin position="317"/>
        <end position="451"/>
    </location>
</feature>
<evidence type="ECO:0000256" key="4">
    <source>
        <dbReference type="ARBA" id="ARBA00023284"/>
    </source>
</evidence>
<comment type="caution">
    <text evidence="6">The sequence shown here is derived from an EMBL/GenBank/DDBJ whole genome shotgun (WGS) entry which is preliminary data.</text>
</comment>
<dbReference type="InterPro" id="IPR036249">
    <property type="entry name" value="Thioredoxin-like_sf"/>
</dbReference>
<dbReference type="GO" id="GO:0016491">
    <property type="term" value="F:oxidoreductase activity"/>
    <property type="evidence" value="ECO:0007669"/>
    <property type="project" value="InterPro"/>
</dbReference>
<gene>
    <name evidence="6" type="ORF">GCM10011416_24070</name>
</gene>
<keyword evidence="2" id="KW-0201">Cytochrome c-type biogenesis</keyword>
<dbReference type="EMBL" id="BMJW01000004">
    <property type="protein sequence ID" value="GGH04144.1"/>
    <property type="molecule type" value="Genomic_DNA"/>
</dbReference>
<dbReference type="AlphaFoldDB" id="A0A917I1R5"/>